<feature type="signal peptide" evidence="2">
    <location>
        <begin position="1"/>
        <end position="16"/>
    </location>
</feature>
<dbReference type="EMBL" id="OVEO01000003">
    <property type="protein sequence ID" value="SPQ94902.1"/>
    <property type="molecule type" value="Genomic_DNA"/>
</dbReference>
<dbReference type="AlphaFoldDB" id="A0A0G4J689"/>
<keyword evidence="2" id="KW-0732">Signal</keyword>
<dbReference type="Gene3D" id="1.10.287.110">
    <property type="entry name" value="DnaJ domain"/>
    <property type="match status" value="1"/>
</dbReference>
<dbReference type="Proteomes" id="UP000290189">
    <property type="component" value="Unassembled WGS sequence"/>
</dbReference>
<evidence type="ECO:0000256" key="2">
    <source>
        <dbReference type="SAM" id="SignalP"/>
    </source>
</evidence>
<name>A0A0G4J689_PLABS</name>
<feature type="chain" id="PRO_5035990861" description="J domain-containing protein" evidence="2">
    <location>
        <begin position="17"/>
        <end position="348"/>
    </location>
</feature>
<dbReference type="EMBL" id="CDSF01000133">
    <property type="protein sequence ID" value="CEP02786.1"/>
    <property type="molecule type" value="Genomic_DNA"/>
</dbReference>
<evidence type="ECO:0000313" key="6">
    <source>
        <dbReference type="Proteomes" id="UP000290189"/>
    </source>
</evidence>
<reference evidence="3 5" key="1">
    <citation type="submission" date="2015-02" db="EMBL/GenBank/DDBJ databases">
        <authorList>
            <person name="Chooi Y.-H."/>
        </authorList>
    </citation>
    <scope>NUCLEOTIDE SEQUENCE [LARGE SCALE GENOMIC DNA]</scope>
    <source>
        <strain evidence="3">E3</strain>
    </source>
</reference>
<evidence type="ECO:0008006" key="7">
    <source>
        <dbReference type="Google" id="ProtNLM"/>
    </source>
</evidence>
<sequence length="348" mass="38340">MLLFACLLLITCRGLAGPSRSDGADDDVGPTSSVVPGSGIEAPDVENNGAKRDPTIDPVAFRAAMRRRFCEVAVGASPSKERDIQRAYLRESLQWHPDKAPTTDAHESYTMAFNIMKEARDEACDRVVFDLKYPGFDAASVMTPGEASDVWIQKPLCQDYGAAPEVRRGANAIVQAAIMTTVWRAQDIIEHMTSLPVAAPDARPGISAPVPDIGNLILSKYLEQAVKARLAPDEDAAYRDVFLPAMRKLARYRAVKTIGIRTIDIASIMPRFWFRLVRWTSLGQRVSELASRLAPGQPPMSTPEAIRTLVTLARMPTWPDAVADLLTFVYFSVASNQLRQIVIPNNRF</sequence>
<protein>
    <recommendedName>
        <fullName evidence="7">J domain-containing protein</fullName>
    </recommendedName>
</protein>
<organism evidence="3 5">
    <name type="scientific">Plasmodiophora brassicae</name>
    <name type="common">Clubroot disease agent</name>
    <dbReference type="NCBI Taxonomy" id="37360"/>
    <lineage>
        <taxon>Eukaryota</taxon>
        <taxon>Sar</taxon>
        <taxon>Rhizaria</taxon>
        <taxon>Endomyxa</taxon>
        <taxon>Phytomyxea</taxon>
        <taxon>Plasmodiophorida</taxon>
        <taxon>Plasmodiophoridae</taxon>
        <taxon>Plasmodiophora</taxon>
    </lineage>
</organism>
<feature type="region of interest" description="Disordered" evidence="1">
    <location>
        <begin position="19"/>
        <end position="53"/>
    </location>
</feature>
<evidence type="ECO:0000313" key="5">
    <source>
        <dbReference type="Proteomes" id="UP000039324"/>
    </source>
</evidence>
<evidence type="ECO:0000256" key="1">
    <source>
        <dbReference type="SAM" id="MobiDB-lite"/>
    </source>
</evidence>
<accession>A0A0G4J689</accession>
<proteinExistence type="predicted"/>
<reference evidence="4 6" key="2">
    <citation type="submission" date="2018-03" db="EMBL/GenBank/DDBJ databases">
        <authorList>
            <person name="Fogelqvist J."/>
        </authorList>
    </citation>
    <scope>NUCLEOTIDE SEQUENCE [LARGE SCALE GENOMIC DNA]</scope>
</reference>
<dbReference type="Proteomes" id="UP000039324">
    <property type="component" value="Unassembled WGS sequence"/>
</dbReference>
<evidence type="ECO:0000313" key="4">
    <source>
        <dbReference type="EMBL" id="SPQ94902.1"/>
    </source>
</evidence>
<gene>
    <name evidence="3" type="ORF">PBRA_002753</name>
    <name evidence="4" type="ORF">PLBR_LOCUS2117</name>
</gene>
<dbReference type="InterPro" id="IPR036869">
    <property type="entry name" value="J_dom_sf"/>
</dbReference>
<dbReference type="InterPro" id="IPR001623">
    <property type="entry name" value="DnaJ_domain"/>
</dbReference>
<keyword evidence="4" id="KW-0496">Mitochondrion</keyword>
<evidence type="ECO:0000313" key="3">
    <source>
        <dbReference type="EMBL" id="CEP02786.1"/>
    </source>
</evidence>
<dbReference type="CDD" id="cd06257">
    <property type="entry name" value="DnaJ"/>
    <property type="match status" value="1"/>
</dbReference>
<dbReference type="SUPFAM" id="SSF46565">
    <property type="entry name" value="Chaperone J-domain"/>
    <property type="match status" value="1"/>
</dbReference>
<keyword evidence="5" id="KW-1185">Reference proteome</keyword>
<geneLocation type="mitochondrion" evidence="4"/>